<keyword evidence="3" id="KW-1185">Reference proteome</keyword>
<evidence type="ECO:0000313" key="3">
    <source>
        <dbReference type="Proteomes" id="UP000541352"/>
    </source>
</evidence>
<reference evidence="2 3" key="1">
    <citation type="submission" date="2020-08" db="EMBL/GenBank/DDBJ databases">
        <title>Genomic Encyclopedia of Type Strains, Phase IV (KMG-IV): sequencing the most valuable type-strain genomes for metagenomic binning, comparative biology and taxonomic classification.</title>
        <authorList>
            <person name="Goeker M."/>
        </authorList>
    </citation>
    <scope>NUCLEOTIDE SEQUENCE [LARGE SCALE GENOMIC DNA]</scope>
    <source>
        <strain evidence="2 3">DSM 17976</strain>
    </source>
</reference>
<dbReference type="AlphaFoldDB" id="A0A7W6ERE8"/>
<evidence type="ECO:0000313" key="2">
    <source>
        <dbReference type="EMBL" id="MBB3839625.1"/>
    </source>
</evidence>
<proteinExistence type="predicted"/>
<organism evidence="2 3">
    <name type="scientific">Runella defluvii</name>
    <dbReference type="NCBI Taxonomy" id="370973"/>
    <lineage>
        <taxon>Bacteria</taxon>
        <taxon>Pseudomonadati</taxon>
        <taxon>Bacteroidota</taxon>
        <taxon>Cytophagia</taxon>
        <taxon>Cytophagales</taxon>
        <taxon>Spirosomataceae</taxon>
        <taxon>Runella</taxon>
    </lineage>
</organism>
<dbReference type="Pfam" id="PF04230">
    <property type="entry name" value="PS_pyruv_trans"/>
    <property type="match status" value="1"/>
</dbReference>
<dbReference type="InterPro" id="IPR007345">
    <property type="entry name" value="Polysacch_pyruvyl_Trfase"/>
</dbReference>
<sequence>MSLQPEPKNAMPTSRRDFLKLSTLAATTFQVPQREQLSVPGIPLAKAPTILLRSSWNDNNIGDIGHTPGTLRLLERYIPEAQIILWHAQPRPVTEALIVKNFPKVKIVHGAFFNQDEGLQGALKTAFEQADVYIHNSGMSMNYGLFNYEWTGVMSNLAPFYYCLENNIPFGLYGQSFDKFAPPALSLFRDVLSRASFIYCRDTESVKFLKENQFKTPIIEFGPDGCFGIDVRDEARGLAYLREAGLEEGKFLVVVVRTNTPHLNATGKGDMMNPAPSPEQQQQDALRLGKVKDLIHQWVTTTGMKVLIAPEALKETKYAKTMLYDQLDDSIKAKVVCRETFWSADEAMSVYARAHTMFGMEPHSLIMGLALGVPVVHARPLKHGRKGWMFRDIGVPEWLFEIDQAPASDITGAVLTIYKDYKTAKAKAQKAMDVVRNRQKETMSVVKKLAK</sequence>
<feature type="domain" description="Polysaccharide pyruvyl transferase" evidence="1">
    <location>
        <begin position="60"/>
        <end position="377"/>
    </location>
</feature>
<dbReference type="PANTHER" id="PTHR36836:SF1">
    <property type="entry name" value="COLANIC ACID BIOSYNTHESIS PROTEIN WCAK"/>
    <property type="match status" value="1"/>
</dbReference>
<protein>
    <submittedName>
        <fullName evidence="2">Polysaccharide pyruvyl transferase WcaK-like protein</fullName>
    </submittedName>
</protein>
<dbReference type="RefSeq" id="WP_221225660.1">
    <property type="nucleotide sequence ID" value="NZ_JACIBY010000007.1"/>
</dbReference>
<dbReference type="PANTHER" id="PTHR36836">
    <property type="entry name" value="COLANIC ACID BIOSYNTHESIS PROTEIN WCAK"/>
    <property type="match status" value="1"/>
</dbReference>
<keyword evidence="2" id="KW-0808">Transferase</keyword>
<dbReference type="PROSITE" id="PS51318">
    <property type="entry name" value="TAT"/>
    <property type="match status" value="1"/>
</dbReference>
<dbReference type="InterPro" id="IPR006311">
    <property type="entry name" value="TAT_signal"/>
</dbReference>
<comment type="caution">
    <text evidence="2">The sequence shown here is derived from an EMBL/GenBank/DDBJ whole genome shotgun (WGS) entry which is preliminary data.</text>
</comment>
<evidence type="ECO:0000259" key="1">
    <source>
        <dbReference type="Pfam" id="PF04230"/>
    </source>
</evidence>
<name>A0A7W6ERE8_9BACT</name>
<dbReference type="EMBL" id="JACIBY010000007">
    <property type="protein sequence ID" value="MBB3839625.1"/>
    <property type="molecule type" value="Genomic_DNA"/>
</dbReference>
<dbReference type="Proteomes" id="UP000541352">
    <property type="component" value="Unassembled WGS sequence"/>
</dbReference>
<accession>A0A7W6ERE8</accession>
<gene>
    <name evidence="2" type="ORF">FHS57_003634</name>
</gene>
<dbReference type="GO" id="GO:0016740">
    <property type="term" value="F:transferase activity"/>
    <property type="evidence" value="ECO:0007669"/>
    <property type="project" value="UniProtKB-KW"/>
</dbReference>